<evidence type="ECO:0000259" key="3">
    <source>
        <dbReference type="PROSITE" id="PS50237"/>
    </source>
</evidence>
<keyword evidence="1 2" id="KW-0833">Ubl conjugation pathway</keyword>
<dbReference type="GO" id="GO:0004842">
    <property type="term" value="F:ubiquitin-protein transferase activity"/>
    <property type="evidence" value="ECO:0007669"/>
    <property type="project" value="InterPro"/>
</dbReference>
<evidence type="ECO:0000256" key="1">
    <source>
        <dbReference type="ARBA" id="ARBA00022786"/>
    </source>
</evidence>
<dbReference type="InterPro" id="IPR000569">
    <property type="entry name" value="HECT_dom"/>
</dbReference>
<dbReference type="SUPFAM" id="SSF56204">
    <property type="entry name" value="Hect, E3 ligase catalytic domain"/>
    <property type="match status" value="1"/>
</dbReference>
<dbReference type="OrthoDB" id="5989473at2759"/>
<dbReference type="AlphaFoldDB" id="A0A7M7N8H8"/>
<dbReference type="EnsemblMetazoa" id="XM_030976700">
    <property type="protein sequence ID" value="XP_030832560"/>
    <property type="gene ID" value="LOC105446525"/>
</dbReference>
<dbReference type="Proteomes" id="UP000007110">
    <property type="component" value="Unassembled WGS sequence"/>
</dbReference>
<feature type="domain" description="HECT" evidence="3">
    <location>
        <begin position="352"/>
        <end position="381"/>
    </location>
</feature>
<evidence type="ECO:0000256" key="2">
    <source>
        <dbReference type="PROSITE-ProRule" id="PRU00104"/>
    </source>
</evidence>
<dbReference type="InterPro" id="IPR035983">
    <property type="entry name" value="Hect_E3_ubiquitin_ligase"/>
</dbReference>
<dbReference type="PROSITE" id="PS50237">
    <property type="entry name" value="HECT"/>
    <property type="match status" value="1"/>
</dbReference>
<dbReference type="RefSeq" id="XP_030832560.1">
    <property type="nucleotide sequence ID" value="XM_030976700.1"/>
</dbReference>
<accession>A0A7M7N8H8</accession>
<evidence type="ECO:0000313" key="5">
    <source>
        <dbReference type="Proteomes" id="UP000007110"/>
    </source>
</evidence>
<sequence length="677" mass="75583">MRTPRNARRGPHPAPTFRMQFVALSNRRVTFPDRATIASLNARGLGERRIDRARRDMSPEEFRNLISTTYPTMTQEYTLAVCRHRRLENLPLNVADPSSIYGHLGRRFSGRLIIIPDTEIGPAQANDDGVLHLPQVDARGPAQANDDGVLHLPQVDARGPAQANDDGVLHLPQVDARGPAQANDDGVLHLPQVDARGPAQANDDGVLHLPQVDARGPAQANDDGVLHLPQVDARGPAQANDDGVLHLPQVDARGPAQANDDGVLHLPQVDARDPIMLNQDDDSDVEVSVAGSNIHPEGHHPHISLPSLETPGQRVTDLETRLLRIRSILSLQFQDVMISRANILMNALEWYSQRDLHLHMLHISFNGEAGEDFQGLSREFFTSFWEACLDAYFFGRRILYPRVGPYDMNPPFQTWRLIGMIFSHGFIVVNYIPLAINEASLYFLLTGRQPAPRVLINSFLSTLAERDELTLTTAISTNPSLTEFPETLMTRLSAITCHFGATSIPRPNNIRSIITSIARDSLIEGNFFALHYMREGMTSAHPTLWSPPPSDENVFSLLNSYTPTAELIISRLQVDLSEDPIQHALETQVVDWFHQFLFTLTALQLAILLRFITSSNILNGFIKVTFNGTQNEINMLHVATCGRQITFSRYIMSFESLETFLLNVLSNPHLWNTFDTV</sequence>
<evidence type="ECO:0000313" key="4">
    <source>
        <dbReference type="EnsemblMetazoa" id="XP_030832560"/>
    </source>
</evidence>
<proteinExistence type="predicted"/>
<keyword evidence="5" id="KW-1185">Reference proteome</keyword>
<organism evidence="4 5">
    <name type="scientific">Strongylocentrotus purpuratus</name>
    <name type="common">Purple sea urchin</name>
    <dbReference type="NCBI Taxonomy" id="7668"/>
    <lineage>
        <taxon>Eukaryota</taxon>
        <taxon>Metazoa</taxon>
        <taxon>Echinodermata</taxon>
        <taxon>Eleutherozoa</taxon>
        <taxon>Echinozoa</taxon>
        <taxon>Echinoidea</taxon>
        <taxon>Euechinoidea</taxon>
        <taxon>Echinacea</taxon>
        <taxon>Camarodonta</taxon>
        <taxon>Echinidea</taxon>
        <taxon>Strongylocentrotidae</taxon>
        <taxon>Strongylocentrotus</taxon>
    </lineage>
</organism>
<dbReference type="InParanoid" id="A0A7M7N8H8"/>
<protein>
    <recommendedName>
        <fullName evidence="3">HECT domain-containing protein</fullName>
    </recommendedName>
</protein>
<name>A0A7M7N8H8_STRPU</name>
<reference evidence="4" key="2">
    <citation type="submission" date="2021-01" db="UniProtKB">
        <authorList>
            <consortium name="EnsemblMetazoa"/>
        </authorList>
    </citation>
    <scope>IDENTIFICATION</scope>
</reference>
<dbReference type="Gene3D" id="3.90.1750.10">
    <property type="entry name" value="Hect, E3 ligase catalytic domains"/>
    <property type="match status" value="1"/>
</dbReference>
<reference evidence="5" key="1">
    <citation type="submission" date="2015-02" db="EMBL/GenBank/DDBJ databases">
        <title>Genome sequencing for Strongylocentrotus purpuratus.</title>
        <authorList>
            <person name="Murali S."/>
            <person name="Liu Y."/>
            <person name="Vee V."/>
            <person name="English A."/>
            <person name="Wang M."/>
            <person name="Skinner E."/>
            <person name="Han Y."/>
            <person name="Muzny D.M."/>
            <person name="Worley K.C."/>
            <person name="Gibbs R.A."/>
        </authorList>
    </citation>
    <scope>NUCLEOTIDE SEQUENCE</scope>
</reference>
<comment type="caution">
    <text evidence="2">Lacks conserved residue(s) required for the propagation of feature annotation.</text>
</comment>
<dbReference type="KEGG" id="spu:105446525"/>
<dbReference type="GeneID" id="105446525"/>